<feature type="domain" description="Peptidase C1A papain C-terminal" evidence="3">
    <location>
        <begin position="35"/>
        <end position="242"/>
    </location>
</feature>
<keyword evidence="4" id="KW-0645">Protease</keyword>
<dbReference type="Proteomes" id="UP000217257">
    <property type="component" value="Chromosome"/>
</dbReference>
<dbReference type="InterPro" id="IPR013128">
    <property type="entry name" value="Peptidase_C1A"/>
</dbReference>
<dbReference type="CDD" id="cd02248">
    <property type="entry name" value="Peptidase_C1A"/>
    <property type="match status" value="1"/>
</dbReference>
<dbReference type="InterPro" id="IPR038765">
    <property type="entry name" value="Papain-like_cys_pep_sf"/>
</dbReference>
<proteinExistence type="inferred from homology"/>
<keyword evidence="4" id="KW-0378">Hydrolase</keyword>
<accession>A0A250J4Y9</accession>
<sequence length="253" mass="27705">MSSRQPREQTKESRIQPVSASKPLNGPWNTRCDPKAAQWDWRTEGHVGNIRDQGSQCFSCWAFAAAAAFEGSYSVQHGKYVPVSEQNVLNCASESSDCNGGLVIDAYKVLTNKGAVGAEVEPYLGQRSDCIPPSGKMRALSWGYVNAEEVVPSTPAIKESLCRYGPIVSAVRATLAMQAYAEGVFNQDEKGPANHAVAIVGWDDEKGAWLVRNSWGVKWGLNGYMWIKYQVNSIGTDASWIRAAYSPGEMYAR</sequence>
<dbReference type="PRINTS" id="PR00705">
    <property type="entry name" value="PAPAIN"/>
</dbReference>
<dbReference type="Gene3D" id="3.90.70.10">
    <property type="entry name" value="Cysteine proteinases"/>
    <property type="match status" value="1"/>
</dbReference>
<evidence type="ECO:0000313" key="4">
    <source>
        <dbReference type="EMBL" id="ATB38588.1"/>
    </source>
</evidence>
<feature type="compositionally biased region" description="Basic and acidic residues" evidence="2">
    <location>
        <begin position="1"/>
        <end position="14"/>
    </location>
</feature>
<evidence type="ECO:0000256" key="2">
    <source>
        <dbReference type="SAM" id="MobiDB-lite"/>
    </source>
</evidence>
<dbReference type="KEGG" id="cfus:CYFUS_004023"/>
<comment type="similarity">
    <text evidence="1">Belongs to the peptidase C1 family.</text>
</comment>
<dbReference type="InterPro" id="IPR000668">
    <property type="entry name" value="Peptidase_C1A_C"/>
</dbReference>
<dbReference type="PROSITE" id="PS00639">
    <property type="entry name" value="THIOL_PROTEASE_HIS"/>
    <property type="match status" value="1"/>
</dbReference>
<evidence type="ECO:0000256" key="1">
    <source>
        <dbReference type="ARBA" id="ARBA00008455"/>
    </source>
</evidence>
<dbReference type="InterPro" id="IPR025660">
    <property type="entry name" value="Pept_his_AS"/>
</dbReference>
<dbReference type="AlphaFoldDB" id="A0A250J4Y9"/>
<reference evidence="4 5" key="1">
    <citation type="submission" date="2017-06" db="EMBL/GenBank/DDBJ databases">
        <title>Sequencing and comparative analysis of myxobacterial genomes.</title>
        <authorList>
            <person name="Rupp O."/>
            <person name="Goesmann A."/>
            <person name="Sogaard-Andersen L."/>
        </authorList>
    </citation>
    <scope>NUCLEOTIDE SEQUENCE [LARGE SCALE GENOMIC DNA]</scope>
    <source>
        <strain evidence="4 5">DSM 52655</strain>
    </source>
</reference>
<dbReference type="GO" id="GO:0006508">
    <property type="term" value="P:proteolysis"/>
    <property type="evidence" value="ECO:0007669"/>
    <property type="project" value="UniProtKB-KW"/>
</dbReference>
<protein>
    <submittedName>
        <fullName evidence="4">Cysteine protease</fullName>
    </submittedName>
</protein>
<evidence type="ECO:0000313" key="5">
    <source>
        <dbReference type="Proteomes" id="UP000217257"/>
    </source>
</evidence>
<dbReference type="EMBL" id="CP022098">
    <property type="protein sequence ID" value="ATB38588.1"/>
    <property type="molecule type" value="Genomic_DNA"/>
</dbReference>
<evidence type="ECO:0000259" key="3">
    <source>
        <dbReference type="SMART" id="SM00645"/>
    </source>
</evidence>
<dbReference type="Pfam" id="PF00112">
    <property type="entry name" value="Peptidase_C1"/>
    <property type="match status" value="1"/>
</dbReference>
<dbReference type="SMART" id="SM00645">
    <property type="entry name" value="Pept_C1"/>
    <property type="match status" value="1"/>
</dbReference>
<dbReference type="RefSeq" id="WP_095986744.1">
    <property type="nucleotide sequence ID" value="NZ_CP022098.1"/>
</dbReference>
<organism evidence="4 5">
    <name type="scientific">Cystobacter fuscus</name>
    <dbReference type="NCBI Taxonomy" id="43"/>
    <lineage>
        <taxon>Bacteria</taxon>
        <taxon>Pseudomonadati</taxon>
        <taxon>Myxococcota</taxon>
        <taxon>Myxococcia</taxon>
        <taxon>Myxococcales</taxon>
        <taxon>Cystobacterineae</taxon>
        <taxon>Archangiaceae</taxon>
        <taxon>Cystobacter</taxon>
    </lineage>
</organism>
<feature type="region of interest" description="Disordered" evidence="2">
    <location>
        <begin position="1"/>
        <end position="31"/>
    </location>
</feature>
<dbReference type="GO" id="GO:0008234">
    <property type="term" value="F:cysteine-type peptidase activity"/>
    <property type="evidence" value="ECO:0007669"/>
    <property type="project" value="InterPro"/>
</dbReference>
<gene>
    <name evidence="4" type="ORF">CYFUS_004023</name>
</gene>
<dbReference type="PANTHER" id="PTHR12411">
    <property type="entry name" value="CYSTEINE PROTEASE FAMILY C1-RELATED"/>
    <property type="match status" value="1"/>
</dbReference>
<name>A0A250J4Y9_9BACT</name>
<dbReference type="SUPFAM" id="SSF54001">
    <property type="entry name" value="Cysteine proteinases"/>
    <property type="match status" value="1"/>
</dbReference>
<dbReference type="InterPro" id="IPR039417">
    <property type="entry name" value="Peptidase_C1A_papain-like"/>
</dbReference>